<reference evidence="3" key="1">
    <citation type="journal article" date="2020" name="Stud. Mycol.">
        <title>101 Dothideomycetes genomes: a test case for predicting lifestyles and emergence of pathogens.</title>
        <authorList>
            <person name="Haridas S."/>
            <person name="Albert R."/>
            <person name="Binder M."/>
            <person name="Bloem J."/>
            <person name="Labutti K."/>
            <person name="Salamov A."/>
            <person name="Andreopoulos B."/>
            <person name="Baker S."/>
            <person name="Barry K."/>
            <person name="Bills G."/>
            <person name="Bluhm B."/>
            <person name="Cannon C."/>
            <person name="Castanera R."/>
            <person name="Culley D."/>
            <person name="Daum C."/>
            <person name="Ezra D."/>
            <person name="Gonzalez J."/>
            <person name="Henrissat B."/>
            <person name="Kuo A."/>
            <person name="Liang C."/>
            <person name="Lipzen A."/>
            <person name="Lutzoni F."/>
            <person name="Magnuson J."/>
            <person name="Mondo S."/>
            <person name="Nolan M."/>
            <person name="Ohm R."/>
            <person name="Pangilinan J."/>
            <person name="Park H.-J."/>
            <person name="Ramirez L."/>
            <person name="Alfaro M."/>
            <person name="Sun H."/>
            <person name="Tritt A."/>
            <person name="Yoshinaga Y."/>
            <person name="Zwiers L.-H."/>
            <person name="Turgeon B."/>
            <person name="Goodwin S."/>
            <person name="Spatafora J."/>
            <person name="Crous P."/>
            <person name="Grigoriev I."/>
        </authorList>
    </citation>
    <scope>NUCLEOTIDE SEQUENCE</scope>
    <source>
        <strain evidence="3">CBS 161.51</strain>
    </source>
</reference>
<feature type="domain" description="HTH CENPB-type" evidence="2">
    <location>
        <begin position="71"/>
        <end position="107"/>
    </location>
</feature>
<evidence type="ECO:0000313" key="3">
    <source>
        <dbReference type="EMBL" id="KAF1934591.1"/>
    </source>
</evidence>
<protein>
    <recommendedName>
        <fullName evidence="2">HTH CENPB-type domain-containing protein</fullName>
    </recommendedName>
</protein>
<dbReference type="Proteomes" id="UP000800038">
    <property type="component" value="Unassembled WGS sequence"/>
</dbReference>
<evidence type="ECO:0000256" key="1">
    <source>
        <dbReference type="ARBA" id="ARBA00023125"/>
    </source>
</evidence>
<dbReference type="AlphaFoldDB" id="A0A6A5S1R8"/>
<organism evidence="3 4">
    <name type="scientific">Clathrospora elynae</name>
    <dbReference type="NCBI Taxonomy" id="706981"/>
    <lineage>
        <taxon>Eukaryota</taxon>
        <taxon>Fungi</taxon>
        <taxon>Dikarya</taxon>
        <taxon>Ascomycota</taxon>
        <taxon>Pezizomycotina</taxon>
        <taxon>Dothideomycetes</taxon>
        <taxon>Pleosporomycetidae</taxon>
        <taxon>Pleosporales</taxon>
        <taxon>Diademaceae</taxon>
        <taxon>Clathrospora</taxon>
    </lineage>
</organism>
<name>A0A6A5S1R8_9PLEO</name>
<dbReference type="InterPro" id="IPR006600">
    <property type="entry name" value="HTH_CenpB_DNA-bd_dom"/>
</dbReference>
<dbReference type="OrthoDB" id="3942738at2759"/>
<dbReference type="Pfam" id="PF03221">
    <property type="entry name" value="HTH_Tnp_Tc5"/>
    <property type="match status" value="1"/>
</dbReference>
<accession>A0A6A5S1R8</accession>
<evidence type="ECO:0000259" key="2">
    <source>
        <dbReference type="Pfam" id="PF03221"/>
    </source>
</evidence>
<keyword evidence="4" id="KW-1185">Reference proteome</keyword>
<sequence>MMPTSIPDNSTNMSPMEAAIAAIELLEPGEPFTYTAIAHAHGVNRVTLAQRHKHSQVSRKARAIKQQKLDPQQELELVQYIKGLTRRALPPTREMIQNFASQVAKEPIKEYHIDAWHTYNIDKKGFMIGITGRSKQVFSKAI</sequence>
<gene>
    <name evidence="3" type="ORF">EJ02DRAFT_490826</name>
</gene>
<keyword evidence="1" id="KW-0238">DNA-binding</keyword>
<proteinExistence type="predicted"/>
<evidence type="ECO:0000313" key="4">
    <source>
        <dbReference type="Proteomes" id="UP000800038"/>
    </source>
</evidence>
<dbReference type="EMBL" id="ML976448">
    <property type="protein sequence ID" value="KAF1934591.1"/>
    <property type="molecule type" value="Genomic_DNA"/>
</dbReference>